<keyword evidence="2" id="KW-0812">Transmembrane</keyword>
<evidence type="ECO:0000256" key="1">
    <source>
        <dbReference type="SAM" id="MobiDB-lite"/>
    </source>
</evidence>
<keyword evidence="2" id="KW-1133">Transmembrane helix</keyword>
<keyword evidence="4" id="KW-1185">Reference proteome</keyword>
<protein>
    <submittedName>
        <fullName evidence="3">DUF4190 domain-containing protein</fullName>
    </submittedName>
</protein>
<gene>
    <name evidence="3" type="ORF">Q5716_11805</name>
</gene>
<reference evidence="3 4" key="1">
    <citation type="submission" date="2023-07" db="EMBL/GenBank/DDBJ databases">
        <title>Protaetiibacter sp. nov WY-16 isolated from soil.</title>
        <authorList>
            <person name="Liu B."/>
            <person name="Wan Y."/>
        </authorList>
    </citation>
    <scope>NUCLEOTIDE SEQUENCE [LARGE SCALE GENOMIC DNA]</scope>
    <source>
        <strain evidence="3 4">WY-16</strain>
    </source>
</reference>
<evidence type="ECO:0000313" key="3">
    <source>
        <dbReference type="EMBL" id="MDO7882911.1"/>
    </source>
</evidence>
<feature type="region of interest" description="Disordered" evidence="1">
    <location>
        <begin position="1"/>
        <end position="68"/>
    </location>
</feature>
<feature type="compositionally biased region" description="Low complexity" evidence="1">
    <location>
        <begin position="25"/>
        <end position="57"/>
    </location>
</feature>
<name>A0ABT9BSY7_9MICO</name>
<feature type="transmembrane region" description="Helical" evidence="2">
    <location>
        <begin position="138"/>
        <end position="162"/>
    </location>
</feature>
<comment type="caution">
    <text evidence="3">The sequence shown here is derived from an EMBL/GenBank/DDBJ whole genome shotgun (WGS) entry which is preliminary data.</text>
</comment>
<evidence type="ECO:0000313" key="4">
    <source>
        <dbReference type="Proteomes" id="UP001241072"/>
    </source>
</evidence>
<dbReference type="Proteomes" id="UP001241072">
    <property type="component" value="Unassembled WGS sequence"/>
</dbReference>
<keyword evidence="2" id="KW-0472">Membrane</keyword>
<feature type="transmembrane region" description="Helical" evidence="2">
    <location>
        <begin position="93"/>
        <end position="117"/>
    </location>
</feature>
<evidence type="ECO:0000256" key="2">
    <source>
        <dbReference type="SAM" id="Phobius"/>
    </source>
</evidence>
<proteinExistence type="predicted"/>
<dbReference type="RefSeq" id="WP_305003341.1">
    <property type="nucleotide sequence ID" value="NZ_JAUQUB010000002.1"/>
</dbReference>
<organism evidence="3 4">
    <name type="scientific">Antiquaquibacter soli</name>
    <dbReference type="NCBI Taxonomy" id="3064523"/>
    <lineage>
        <taxon>Bacteria</taxon>
        <taxon>Bacillati</taxon>
        <taxon>Actinomycetota</taxon>
        <taxon>Actinomycetes</taxon>
        <taxon>Micrococcales</taxon>
        <taxon>Microbacteriaceae</taxon>
        <taxon>Antiquaquibacter</taxon>
    </lineage>
</organism>
<sequence>MAENNDIPPVPLPPDDAKVTPAVPPVEAAPVVPSTPAAPAAPAADAPAPAPAYGAPGSTPPPPPAYGSPTAYGQPAYAAAPAGPSQGLSVTSMVLGLVGLLFSLFGWGFLIVLGAVITGHLAQRRQPYARPFWLTGIITGYIGIAISVIWFIVWIAIFAFAFSTGGTYY</sequence>
<accession>A0ABT9BSY7</accession>
<dbReference type="EMBL" id="JAUQUB010000002">
    <property type="protein sequence ID" value="MDO7882911.1"/>
    <property type="molecule type" value="Genomic_DNA"/>
</dbReference>